<dbReference type="Pfam" id="PF16147">
    <property type="entry name" value="DUF4855"/>
    <property type="match status" value="1"/>
</dbReference>
<dbReference type="PROSITE" id="PS51257">
    <property type="entry name" value="PROKAR_LIPOPROTEIN"/>
    <property type="match status" value="1"/>
</dbReference>
<keyword evidence="3" id="KW-1185">Reference proteome</keyword>
<evidence type="ECO:0000313" key="3">
    <source>
        <dbReference type="Proteomes" id="UP000184164"/>
    </source>
</evidence>
<sequence length="384" mass="45461">MRTHSLFLFVIFSMFAACSENAPSYVPSPEEEKEDNSLYEWEKNRTELLENKDMVLLYAGGSHRGHEWNEEYVEPYVTNVDESGNEHWMFDSFLFLEIHNGEGKTFASGYTPVPANQYDWKKLLDYYFQSRYCLGALNRSVESAKERLGKPTEKRKVVIGIPEPIKTQKDWGSVSNGALLDFSKPDDRISACQWYIDYARKKFKEMNYENIDLAGFYWIAEEATNSRGILADLSAYLNNLKYGFVWIPYHGSDGAFDWERLTFNYAYYQPNYFFNDSRPVSFLNKACEDAKANGMDMEIEFDDRVMIDRGNWGYRLENYMKAFKEYGIWESKRLAYYQGNRTLYELFKSNEEEDQQLYHKFCKFVTERQIKNNNIRIDPEEYQM</sequence>
<keyword evidence="1" id="KW-0732">Signal</keyword>
<dbReference type="InterPro" id="IPR032329">
    <property type="entry name" value="DUF4855"/>
</dbReference>
<dbReference type="RefSeq" id="WP_083570552.1">
    <property type="nucleotide sequence ID" value="NZ_FQUM01000001.1"/>
</dbReference>
<evidence type="ECO:0008006" key="4">
    <source>
        <dbReference type="Google" id="ProtNLM"/>
    </source>
</evidence>
<feature type="signal peptide" evidence="1">
    <location>
        <begin position="1"/>
        <end position="22"/>
    </location>
</feature>
<evidence type="ECO:0000256" key="1">
    <source>
        <dbReference type="SAM" id="SignalP"/>
    </source>
</evidence>
<protein>
    <recommendedName>
        <fullName evidence="4">DUF4855 domain-containing protein</fullName>
    </recommendedName>
</protein>
<reference evidence="2 3" key="1">
    <citation type="submission" date="2016-11" db="EMBL/GenBank/DDBJ databases">
        <authorList>
            <person name="Jaros S."/>
            <person name="Januszkiewicz K."/>
            <person name="Wedrychowicz H."/>
        </authorList>
    </citation>
    <scope>NUCLEOTIDE SEQUENCE [LARGE SCALE GENOMIC DNA]</scope>
    <source>
        <strain evidence="2 3">DSM 26910</strain>
    </source>
</reference>
<dbReference type="STRING" id="1484053.SAMN05444274_101254"/>
<dbReference type="OrthoDB" id="3799295at2"/>
<dbReference type="Proteomes" id="UP000184164">
    <property type="component" value="Unassembled WGS sequence"/>
</dbReference>
<accession>A0A1M4T4Q0</accession>
<dbReference type="EMBL" id="FQUM01000001">
    <property type="protein sequence ID" value="SHE39384.1"/>
    <property type="molecule type" value="Genomic_DNA"/>
</dbReference>
<gene>
    <name evidence="2" type="ORF">SAMN05444274_101254</name>
</gene>
<evidence type="ECO:0000313" key="2">
    <source>
        <dbReference type="EMBL" id="SHE39384.1"/>
    </source>
</evidence>
<proteinExistence type="predicted"/>
<organism evidence="2 3">
    <name type="scientific">Mariniphaga anaerophila</name>
    <dbReference type="NCBI Taxonomy" id="1484053"/>
    <lineage>
        <taxon>Bacteria</taxon>
        <taxon>Pseudomonadati</taxon>
        <taxon>Bacteroidota</taxon>
        <taxon>Bacteroidia</taxon>
        <taxon>Marinilabiliales</taxon>
        <taxon>Prolixibacteraceae</taxon>
        <taxon>Mariniphaga</taxon>
    </lineage>
</organism>
<feature type="chain" id="PRO_5012996713" description="DUF4855 domain-containing protein" evidence="1">
    <location>
        <begin position="23"/>
        <end position="384"/>
    </location>
</feature>
<name>A0A1M4T4Q0_9BACT</name>
<dbReference type="AlphaFoldDB" id="A0A1M4T4Q0"/>